<dbReference type="RefSeq" id="WP_345003152.1">
    <property type="nucleotide sequence ID" value="NZ_BAAAXV010000012.1"/>
</dbReference>
<feature type="domain" description="HTH cro/C1-type" evidence="5">
    <location>
        <begin position="21"/>
        <end position="58"/>
    </location>
</feature>
<evidence type="ECO:0000313" key="6">
    <source>
        <dbReference type="EMBL" id="MFB9627406.1"/>
    </source>
</evidence>
<organism evidence="6 7">
    <name type="scientific">Nonomuraea helvata</name>
    <dbReference type="NCBI Taxonomy" id="37484"/>
    <lineage>
        <taxon>Bacteria</taxon>
        <taxon>Bacillati</taxon>
        <taxon>Actinomycetota</taxon>
        <taxon>Actinomycetes</taxon>
        <taxon>Streptosporangiales</taxon>
        <taxon>Streptosporangiaceae</taxon>
        <taxon>Nonomuraea</taxon>
    </lineage>
</organism>
<accession>A0ABV5S6U4</accession>
<protein>
    <submittedName>
        <fullName evidence="6">LacI family DNA-binding transcriptional regulator</fullName>
    </submittedName>
</protein>
<reference evidence="6 7" key="1">
    <citation type="submission" date="2024-09" db="EMBL/GenBank/DDBJ databases">
        <authorList>
            <person name="Sun Q."/>
            <person name="Mori K."/>
        </authorList>
    </citation>
    <scope>NUCLEOTIDE SEQUENCE [LARGE SCALE GENOMIC DNA]</scope>
    <source>
        <strain evidence="6 7">JCM 3143</strain>
    </source>
</reference>
<dbReference type="InterPro" id="IPR028082">
    <property type="entry name" value="Peripla_BP_I"/>
</dbReference>
<evidence type="ECO:0000259" key="4">
    <source>
        <dbReference type="PROSITE" id="PS50932"/>
    </source>
</evidence>
<dbReference type="Gene3D" id="3.40.50.2300">
    <property type="match status" value="2"/>
</dbReference>
<evidence type="ECO:0000259" key="5">
    <source>
        <dbReference type="PROSITE" id="PS50943"/>
    </source>
</evidence>
<dbReference type="PRINTS" id="PR00036">
    <property type="entry name" value="HTHLACI"/>
</dbReference>
<evidence type="ECO:0000313" key="7">
    <source>
        <dbReference type="Proteomes" id="UP001589532"/>
    </source>
</evidence>
<evidence type="ECO:0000256" key="2">
    <source>
        <dbReference type="ARBA" id="ARBA00023125"/>
    </source>
</evidence>
<dbReference type="Gene3D" id="1.10.260.40">
    <property type="entry name" value="lambda repressor-like DNA-binding domains"/>
    <property type="match status" value="1"/>
</dbReference>
<gene>
    <name evidence="6" type="ORF">ACFFSA_30365</name>
</gene>
<dbReference type="CDD" id="cd01392">
    <property type="entry name" value="HTH_LacI"/>
    <property type="match status" value="1"/>
</dbReference>
<dbReference type="GO" id="GO:0003677">
    <property type="term" value="F:DNA binding"/>
    <property type="evidence" value="ECO:0007669"/>
    <property type="project" value="UniProtKB-KW"/>
</dbReference>
<dbReference type="CDD" id="cd01574">
    <property type="entry name" value="PBP1_LacI"/>
    <property type="match status" value="1"/>
</dbReference>
<dbReference type="InterPro" id="IPR010982">
    <property type="entry name" value="Lambda_DNA-bd_dom_sf"/>
</dbReference>
<sequence>MEVTGHISGEDVPRRSASIWDVARVAGVSQQTVSRVINGKGRVSAETRAKVLRVIEELGYRPNKLARMLAGGPVRSVTVLTSDTSLYGAAATLRGMEEAARTAGFSVGISVLEPGSGQRDVAERLNRPGEAVMVIAYDDAGVRALASLPPDVPMAAAVERRPGAEAPDPWQVWLDDRAAAAHATRYLLSLGHRTVHYVAIPSSTSDLPQRTQGWADALRAAGRPLPEPLHGGWSPRSGYLAVRPLAADPSVTAILCGNDDLALGVMRAAREAGRHIPGDLSVVGFDDSPPAAYLNPSLTTVRLDFEGLGRACFGLLHRRLDPQNAPAVPAWSEPELIVRESSAPAPGSTF</sequence>
<keyword evidence="2 6" id="KW-0238">DNA-binding</keyword>
<dbReference type="InterPro" id="IPR001387">
    <property type="entry name" value="Cro/C1-type_HTH"/>
</dbReference>
<dbReference type="PROSITE" id="PS50943">
    <property type="entry name" value="HTH_CROC1"/>
    <property type="match status" value="1"/>
</dbReference>
<comment type="caution">
    <text evidence="6">The sequence shown here is derived from an EMBL/GenBank/DDBJ whole genome shotgun (WGS) entry which is preliminary data.</text>
</comment>
<dbReference type="SUPFAM" id="SSF53822">
    <property type="entry name" value="Periplasmic binding protein-like I"/>
    <property type="match status" value="1"/>
</dbReference>
<dbReference type="InterPro" id="IPR000843">
    <property type="entry name" value="HTH_LacI"/>
</dbReference>
<dbReference type="PROSITE" id="PS50932">
    <property type="entry name" value="HTH_LACI_2"/>
    <property type="match status" value="1"/>
</dbReference>
<dbReference type="Proteomes" id="UP001589532">
    <property type="component" value="Unassembled WGS sequence"/>
</dbReference>
<evidence type="ECO:0000256" key="1">
    <source>
        <dbReference type="ARBA" id="ARBA00023015"/>
    </source>
</evidence>
<feature type="domain" description="HTH lacI-type" evidence="4">
    <location>
        <begin position="17"/>
        <end position="71"/>
    </location>
</feature>
<name>A0ABV5S6U4_9ACTN</name>
<keyword evidence="3" id="KW-0804">Transcription</keyword>
<dbReference type="Pfam" id="PF00356">
    <property type="entry name" value="LacI"/>
    <property type="match status" value="1"/>
</dbReference>
<dbReference type="InterPro" id="IPR046335">
    <property type="entry name" value="LacI/GalR-like_sensor"/>
</dbReference>
<dbReference type="SMART" id="SM00354">
    <property type="entry name" value="HTH_LACI"/>
    <property type="match status" value="1"/>
</dbReference>
<dbReference type="Pfam" id="PF13377">
    <property type="entry name" value="Peripla_BP_3"/>
    <property type="match status" value="1"/>
</dbReference>
<proteinExistence type="predicted"/>
<dbReference type="PANTHER" id="PTHR30146">
    <property type="entry name" value="LACI-RELATED TRANSCRIPTIONAL REPRESSOR"/>
    <property type="match status" value="1"/>
</dbReference>
<keyword evidence="7" id="KW-1185">Reference proteome</keyword>
<dbReference type="PANTHER" id="PTHR30146:SF109">
    <property type="entry name" value="HTH-TYPE TRANSCRIPTIONAL REGULATOR GALS"/>
    <property type="match status" value="1"/>
</dbReference>
<dbReference type="EMBL" id="JBHMBW010000032">
    <property type="protein sequence ID" value="MFB9627406.1"/>
    <property type="molecule type" value="Genomic_DNA"/>
</dbReference>
<evidence type="ECO:0000256" key="3">
    <source>
        <dbReference type="ARBA" id="ARBA00023163"/>
    </source>
</evidence>
<keyword evidence="1" id="KW-0805">Transcription regulation</keyword>
<dbReference type="PROSITE" id="PS00356">
    <property type="entry name" value="HTH_LACI_1"/>
    <property type="match status" value="1"/>
</dbReference>
<dbReference type="SUPFAM" id="SSF47413">
    <property type="entry name" value="lambda repressor-like DNA-binding domains"/>
    <property type="match status" value="1"/>
</dbReference>